<accession>A0A0H3JYR8</accession>
<organism evidence="1 2">
    <name type="scientific">Synechococcus sp. (strain ATCC 27144 / PCC 6301 / SAUG 1402/1)</name>
    <name type="common">Anacystis nidulans</name>
    <dbReference type="NCBI Taxonomy" id="269084"/>
    <lineage>
        <taxon>Bacteria</taxon>
        <taxon>Bacillati</taxon>
        <taxon>Cyanobacteriota</taxon>
        <taxon>Cyanophyceae</taxon>
        <taxon>Synechococcales</taxon>
        <taxon>Synechococcaceae</taxon>
        <taxon>Synechococcus</taxon>
    </lineage>
</organism>
<reference evidence="1 2" key="1">
    <citation type="journal article" date="2007" name="Photosyn. Res.">
        <title>Complete nucleotide sequence of the freshwater unicellular cyanobacterium Synechococcus elongatus PCC 6301 chromosome: gene content and organization.</title>
        <authorList>
            <person name="Sugita C."/>
            <person name="Ogata K."/>
            <person name="Shikata M."/>
            <person name="Jikuya H."/>
            <person name="Takano J."/>
            <person name="Furumichi M."/>
            <person name="Kanehisa M."/>
            <person name="Omata T."/>
            <person name="Sugiura M."/>
            <person name="Sugita M."/>
        </authorList>
    </citation>
    <scope>NUCLEOTIDE SEQUENCE [LARGE SCALE GENOMIC DNA]</scope>
    <source>
        <strain evidence="2">ATCC 27144 / PCC 6301 / SAUG 1402/1</strain>
    </source>
</reference>
<gene>
    <name evidence="1" type="ordered locus">syc0009_d</name>
</gene>
<dbReference type="EMBL" id="AP008231">
    <property type="protein sequence ID" value="BAD78199.1"/>
    <property type="molecule type" value="Genomic_DNA"/>
</dbReference>
<dbReference type="Proteomes" id="UP000001175">
    <property type="component" value="Chromosome"/>
</dbReference>
<proteinExistence type="predicted"/>
<sequence>MQSQQVLPVDQRFFNDGAWYVLSSTSLGNSGLEPSQIVGQLQGDIEAIQALMSAGTCLPLFFPGDCALDQVIIVVGDLTAEQEREWLGRIQSYLHIPCGELMLLGGGGCEEDWKIAINHQIPPSPHLFNFQKFTIPPGDYLVEIYAFLGSMNFNFQLEEIPKRKWQQWFHLQDTPKAEQPEWFKFLLENDYIDSDQFDLQEYIIRLSPLQERPPLPALDEEVAWCGLYQFRQPADCPMGISRSQLLAQASASDL</sequence>
<dbReference type="KEGG" id="syc:syc0009_d"/>
<dbReference type="eggNOG" id="ENOG5032UX3">
    <property type="taxonomic scope" value="Bacteria"/>
</dbReference>
<evidence type="ECO:0000313" key="2">
    <source>
        <dbReference type="Proteomes" id="UP000001175"/>
    </source>
</evidence>
<evidence type="ECO:0000313" key="1">
    <source>
        <dbReference type="EMBL" id="BAD78199.1"/>
    </source>
</evidence>
<name>A0A0H3JYR8_SYNP6</name>
<dbReference type="AlphaFoldDB" id="A0A0H3JYR8"/>
<protein>
    <submittedName>
        <fullName evidence="1">Uncharacterized protein</fullName>
    </submittedName>
</protein>